<dbReference type="InParanoid" id="A7E8A3"/>
<name>A7E8A3_SCLS1</name>
<evidence type="ECO:0000313" key="3">
    <source>
        <dbReference type="Proteomes" id="UP000001312"/>
    </source>
</evidence>
<dbReference type="Proteomes" id="UP000001312">
    <property type="component" value="Unassembled WGS sequence"/>
</dbReference>
<gene>
    <name evidence="2" type="ORF">SS1G_01531</name>
</gene>
<evidence type="ECO:0000256" key="1">
    <source>
        <dbReference type="SAM" id="MobiDB-lite"/>
    </source>
</evidence>
<dbReference type="GeneID" id="5493250"/>
<sequence>MDTHELISRNSQQAEVEQHGHRINSKLPDFHPDLDRKERKLTECCCEYD</sequence>
<feature type="region of interest" description="Disordered" evidence="1">
    <location>
        <begin position="1"/>
        <end position="34"/>
    </location>
</feature>
<dbReference type="AlphaFoldDB" id="A7E8A3"/>
<organism evidence="2 3">
    <name type="scientific">Sclerotinia sclerotiorum (strain ATCC 18683 / 1980 / Ss-1)</name>
    <name type="common">White mold</name>
    <name type="synonym">Whetzelinia sclerotiorum</name>
    <dbReference type="NCBI Taxonomy" id="665079"/>
    <lineage>
        <taxon>Eukaryota</taxon>
        <taxon>Fungi</taxon>
        <taxon>Dikarya</taxon>
        <taxon>Ascomycota</taxon>
        <taxon>Pezizomycotina</taxon>
        <taxon>Leotiomycetes</taxon>
        <taxon>Helotiales</taxon>
        <taxon>Sclerotiniaceae</taxon>
        <taxon>Sclerotinia</taxon>
    </lineage>
</organism>
<keyword evidence="3" id="KW-1185">Reference proteome</keyword>
<accession>A7E8A3</accession>
<dbReference type="RefSeq" id="XP_001597337.1">
    <property type="nucleotide sequence ID" value="XM_001597287.1"/>
</dbReference>
<dbReference type="KEGG" id="ssl:SS1G_01531"/>
<evidence type="ECO:0000313" key="2">
    <source>
        <dbReference type="EMBL" id="EDN96605.1"/>
    </source>
</evidence>
<protein>
    <submittedName>
        <fullName evidence="2">Uncharacterized protein</fullName>
    </submittedName>
</protein>
<reference evidence="3" key="1">
    <citation type="journal article" date="2011" name="PLoS Genet.">
        <title>Genomic analysis of the necrotrophic fungal pathogens Sclerotinia sclerotiorum and Botrytis cinerea.</title>
        <authorList>
            <person name="Amselem J."/>
            <person name="Cuomo C.A."/>
            <person name="van Kan J.A."/>
            <person name="Viaud M."/>
            <person name="Benito E.P."/>
            <person name="Couloux A."/>
            <person name="Coutinho P.M."/>
            <person name="de Vries R.P."/>
            <person name="Dyer P.S."/>
            <person name="Fillinger S."/>
            <person name="Fournier E."/>
            <person name="Gout L."/>
            <person name="Hahn M."/>
            <person name="Kohn L."/>
            <person name="Lapalu N."/>
            <person name="Plummer K.M."/>
            <person name="Pradier J.M."/>
            <person name="Quevillon E."/>
            <person name="Sharon A."/>
            <person name="Simon A."/>
            <person name="ten Have A."/>
            <person name="Tudzynski B."/>
            <person name="Tudzynski P."/>
            <person name="Wincker P."/>
            <person name="Andrew M."/>
            <person name="Anthouard V."/>
            <person name="Beever R.E."/>
            <person name="Beffa R."/>
            <person name="Benoit I."/>
            <person name="Bouzid O."/>
            <person name="Brault B."/>
            <person name="Chen Z."/>
            <person name="Choquer M."/>
            <person name="Collemare J."/>
            <person name="Cotton P."/>
            <person name="Danchin E.G."/>
            <person name="Da Silva C."/>
            <person name="Gautier A."/>
            <person name="Giraud C."/>
            <person name="Giraud T."/>
            <person name="Gonzalez C."/>
            <person name="Grossetete S."/>
            <person name="Guldener U."/>
            <person name="Henrissat B."/>
            <person name="Howlett B.J."/>
            <person name="Kodira C."/>
            <person name="Kretschmer M."/>
            <person name="Lappartient A."/>
            <person name="Leroch M."/>
            <person name="Levis C."/>
            <person name="Mauceli E."/>
            <person name="Neuveglise C."/>
            <person name="Oeser B."/>
            <person name="Pearson M."/>
            <person name="Poulain J."/>
            <person name="Poussereau N."/>
            <person name="Quesneville H."/>
            <person name="Rascle C."/>
            <person name="Schumacher J."/>
            <person name="Segurens B."/>
            <person name="Sexton A."/>
            <person name="Silva E."/>
            <person name="Sirven C."/>
            <person name="Soanes D.M."/>
            <person name="Talbot N.J."/>
            <person name="Templeton M."/>
            <person name="Yandava C."/>
            <person name="Yarden O."/>
            <person name="Zeng Q."/>
            <person name="Rollins J.A."/>
            <person name="Lebrun M.H."/>
            <person name="Dickman M."/>
        </authorList>
    </citation>
    <scope>NUCLEOTIDE SEQUENCE [LARGE SCALE GENOMIC DNA]</scope>
    <source>
        <strain evidence="3">ATCC 18683 / 1980 / Ss-1</strain>
    </source>
</reference>
<dbReference type="HOGENOM" id="CLU_3143886_0_0_1"/>
<proteinExistence type="predicted"/>
<dbReference type="EMBL" id="CH476622">
    <property type="protein sequence ID" value="EDN96605.1"/>
    <property type="molecule type" value="Genomic_DNA"/>
</dbReference>